<reference evidence="10" key="1">
    <citation type="journal article" date="2019" name="Int. J. Syst. Evol. Microbiol.">
        <title>The Global Catalogue of Microorganisms (GCM) 10K type strain sequencing project: providing services to taxonomists for standard genome sequencing and annotation.</title>
        <authorList>
            <consortium name="The Broad Institute Genomics Platform"/>
            <consortium name="The Broad Institute Genome Sequencing Center for Infectious Disease"/>
            <person name="Wu L."/>
            <person name="Ma J."/>
        </authorList>
    </citation>
    <scope>NUCLEOTIDE SEQUENCE [LARGE SCALE GENOMIC DNA]</scope>
    <source>
        <strain evidence="10">CCUG 53762</strain>
    </source>
</reference>
<name>A0ABW4ICQ9_9SPHI</name>
<evidence type="ECO:0000256" key="1">
    <source>
        <dbReference type="ARBA" id="ARBA00001947"/>
    </source>
</evidence>
<sequence length="209" mass="23662">MPDTRYTESLLQNNRDWVTKTLQENELFFENLALGQSPPIFWIGCSDSRVPANQITGTKAGDIFSHRNIANVVSHNDLNLLSVLEYAVNFLKVKHIIVGGHYCCGGVEAAMGNKNLGLIDHWLGNIKEVYRMNQKEVDSITVPEDRLKKMVELNAKDGIRKLGKTGIIQNAWLNNQDLQLHAWVFDVKTGILKDLNVSCHDHDSYDKIF</sequence>
<evidence type="ECO:0000313" key="10">
    <source>
        <dbReference type="Proteomes" id="UP001597118"/>
    </source>
</evidence>
<dbReference type="PANTHER" id="PTHR11002">
    <property type="entry name" value="CARBONIC ANHYDRASE"/>
    <property type="match status" value="1"/>
</dbReference>
<comment type="similarity">
    <text evidence="2 8">Belongs to the beta-class carbonic anhydrase family.</text>
</comment>
<organism evidence="9 10">
    <name type="scientific">Pseudopedobacter beijingensis</name>
    <dbReference type="NCBI Taxonomy" id="1207056"/>
    <lineage>
        <taxon>Bacteria</taxon>
        <taxon>Pseudomonadati</taxon>
        <taxon>Bacteroidota</taxon>
        <taxon>Sphingobacteriia</taxon>
        <taxon>Sphingobacteriales</taxon>
        <taxon>Sphingobacteriaceae</taxon>
        <taxon>Pseudopedobacter</taxon>
    </lineage>
</organism>
<evidence type="ECO:0000256" key="4">
    <source>
        <dbReference type="ARBA" id="ARBA00022723"/>
    </source>
</evidence>
<dbReference type="InterPro" id="IPR036874">
    <property type="entry name" value="Carbonic_anhydrase_sf"/>
</dbReference>
<gene>
    <name evidence="9" type="ORF">ACFSAH_07615</name>
</gene>
<dbReference type="InterPro" id="IPR015892">
    <property type="entry name" value="Carbonic_anhydrase_CS"/>
</dbReference>
<evidence type="ECO:0000256" key="7">
    <source>
        <dbReference type="ARBA" id="ARBA00048348"/>
    </source>
</evidence>
<protein>
    <recommendedName>
        <fullName evidence="3 8">Carbonic anhydrase</fullName>
        <ecNumber evidence="3 8">4.2.1.1</ecNumber>
    </recommendedName>
    <alternativeName>
        <fullName evidence="8">Carbonate dehydratase</fullName>
    </alternativeName>
</protein>
<dbReference type="EMBL" id="JBHUDG010000006">
    <property type="protein sequence ID" value="MFD1629737.1"/>
    <property type="molecule type" value="Genomic_DNA"/>
</dbReference>
<evidence type="ECO:0000256" key="5">
    <source>
        <dbReference type="ARBA" id="ARBA00022833"/>
    </source>
</evidence>
<dbReference type="CDD" id="cd00883">
    <property type="entry name" value="beta_CA_cladeA"/>
    <property type="match status" value="1"/>
</dbReference>
<dbReference type="Pfam" id="PF00484">
    <property type="entry name" value="Pro_CA"/>
    <property type="match status" value="1"/>
</dbReference>
<evidence type="ECO:0000256" key="3">
    <source>
        <dbReference type="ARBA" id="ARBA00012925"/>
    </source>
</evidence>
<comment type="caution">
    <text evidence="9">The sequence shown here is derived from an EMBL/GenBank/DDBJ whole genome shotgun (WGS) entry which is preliminary data.</text>
</comment>
<keyword evidence="5 8" id="KW-0862">Zinc</keyword>
<dbReference type="PANTHER" id="PTHR11002:SF76">
    <property type="entry name" value="CARBONIC ANHYDRASE"/>
    <property type="match status" value="1"/>
</dbReference>
<accession>A0ABW4ICQ9</accession>
<dbReference type="SMART" id="SM00947">
    <property type="entry name" value="Pro_CA"/>
    <property type="match status" value="1"/>
</dbReference>
<proteinExistence type="inferred from homology"/>
<comment type="function">
    <text evidence="8">Reversible hydration of carbon dioxide.</text>
</comment>
<dbReference type="RefSeq" id="WP_379662118.1">
    <property type="nucleotide sequence ID" value="NZ_JBHUDG010000006.1"/>
</dbReference>
<keyword evidence="4" id="KW-0479">Metal-binding</keyword>
<evidence type="ECO:0000256" key="2">
    <source>
        <dbReference type="ARBA" id="ARBA00006217"/>
    </source>
</evidence>
<evidence type="ECO:0000256" key="8">
    <source>
        <dbReference type="RuleBase" id="RU003956"/>
    </source>
</evidence>
<dbReference type="Proteomes" id="UP001597118">
    <property type="component" value="Unassembled WGS sequence"/>
</dbReference>
<dbReference type="PROSITE" id="PS00705">
    <property type="entry name" value="PROK_CO2_ANHYDRASE_2"/>
    <property type="match status" value="1"/>
</dbReference>
<keyword evidence="10" id="KW-1185">Reference proteome</keyword>
<evidence type="ECO:0000256" key="6">
    <source>
        <dbReference type="ARBA" id="ARBA00023239"/>
    </source>
</evidence>
<comment type="catalytic activity">
    <reaction evidence="7 8">
        <text>hydrogencarbonate + H(+) = CO2 + H2O</text>
        <dbReference type="Rhea" id="RHEA:10748"/>
        <dbReference type="ChEBI" id="CHEBI:15377"/>
        <dbReference type="ChEBI" id="CHEBI:15378"/>
        <dbReference type="ChEBI" id="CHEBI:16526"/>
        <dbReference type="ChEBI" id="CHEBI:17544"/>
        <dbReference type="EC" id="4.2.1.1"/>
    </reaction>
</comment>
<dbReference type="InterPro" id="IPR001765">
    <property type="entry name" value="Carbonic_anhydrase"/>
</dbReference>
<keyword evidence="6 8" id="KW-0456">Lyase</keyword>
<dbReference type="PROSITE" id="PS00704">
    <property type="entry name" value="PROK_CO2_ANHYDRASE_1"/>
    <property type="match status" value="1"/>
</dbReference>
<dbReference type="Gene3D" id="3.40.1050.10">
    <property type="entry name" value="Carbonic anhydrase"/>
    <property type="match status" value="1"/>
</dbReference>
<dbReference type="SUPFAM" id="SSF53056">
    <property type="entry name" value="beta-carbonic anhydrase, cab"/>
    <property type="match status" value="1"/>
</dbReference>
<dbReference type="EC" id="4.2.1.1" evidence="3 8"/>
<comment type="cofactor">
    <cofactor evidence="1">
        <name>Zn(2+)</name>
        <dbReference type="ChEBI" id="CHEBI:29105"/>
    </cofactor>
</comment>
<evidence type="ECO:0000313" key="9">
    <source>
        <dbReference type="EMBL" id="MFD1629737.1"/>
    </source>
</evidence>